<name>A0ABM1VYG0_APLCA</name>
<dbReference type="InterPro" id="IPR004104">
    <property type="entry name" value="Gfo/Idh/MocA-like_OxRdtase_C"/>
</dbReference>
<accession>A0ABM1VYG0</accession>
<dbReference type="InterPro" id="IPR036291">
    <property type="entry name" value="NAD(P)-bd_dom_sf"/>
</dbReference>
<evidence type="ECO:0000313" key="4">
    <source>
        <dbReference type="Proteomes" id="UP000694888"/>
    </source>
</evidence>
<reference evidence="5" key="1">
    <citation type="submission" date="2025-08" db="UniProtKB">
        <authorList>
            <consortium name="RefSeq"/>
        </authorList>
    </citation>
    <scope>IDENTIFICATION</scope>
</reference>
<gene>
    <name evidence="5" type="primary">LOC106012685</name>
</gene>
<dbReference type="Proteomes" id="UP000694888">
    <property type="component" value="Unplaced"/>
</dbReference>
<proteinExistence type="predicted"/>
<evidence type="ECO:0000256" key="1">
    <source>
        <dbReference type="SAM" id="Phobius"/>
    </source>
</evidence>
<dbReference type="RefSeq" id="XP_035827453.1">
    <property type="nucleotide sequence ID" value="XM_035971560.1"/>
</dbReference>
<protein>
    <submittedName>
        <fullName evidence="5">Uncharacterized protein LOC106012685</fullName>
    </submittedName>
</protein>
<organism evidence="4 5">
    <name type="scientific">Aplysia californica</name>
    <name type="common">California sea hare</name>
    <dbReference type="NCBI Taxonomy" id="6500"/>
    <lineage>
        <taxon>Eukaryota</taxon>
        <taxon>Metazoa</taxon>
        <taxon>Spiralia</taxon>
        <taxon>Lophotrochozoa</taxon>
        <taxon>Mollusca</taxon>
        <taxon>Gastropoda</taxon>
        <taxon>Heterobranchia</taxon>
        <taxon>Euthyneura</taxon>
        <taxon>Tectipleura</taxon>
        <taxon>Aplysiida</taxon>
        <taxon>Aplysioidea</taxon>
        <taxon>Aplysiidae</taxon>
        <taxon>Aplysia</taxon>
    </lineage>
</organism>
<evidence type="ECO:0000313" key="5">
    <source>
        <dbReference type="RefSeq" id="XP_035827453.1"/>
    </source>
</evidence>
<dbReference type="Pfam" id="PF02894">
    <property type="entry name" value="GFO_IDH_MocA_C"/>
    <property type="match status" value="1"/>
</dbReference>
<dbReference type="PANTHER" id="PTHR43377:SF2">
    <property type="entry name" value="BINDING ROSSMANN FOLD OXIDOREDUCTASE, PUTATIVE (AFU_ORTHOLOGUE AFUA_4G00560)-RELATED"/>
    <property type="match status" value="1"/>
</dbReference>
<dbReference type="GeneID" id="106012685"/>
<keyword evidence="4" id="KW-1185">Reference proteome</keyword>
<dbReference type="Gene3D" id="1.10.340.70">
    <property type="match status" value="1"/>
</dbReference>
<feature type="domain" description="Gfo/Idh/MocA-like oxidoreductase N-terminal" evidence="2">
    <location>
        <begin position="80"/>
        <end position="140"/>
    </location>
</feature>
<evidence type="ECO:0000259" key="2">
    <source>
        <dbReference type="Pfam" id="PF01408"/>
    </source>
</evidence>
<keyword evidence="1" id="KW-0472">Membrane</keyword>
<evidence type="ECO:0000259" key="3">
    <source>
        <dbReference type="Pfam" id="PF02894"/>
    </source>
</evidence>
<dbReference type="InterPro" id="IPR051450">
    <property type="entry name" value="Gfo/Idh/MocA_Oxidoreductases"/>
</dbReference>
<dbReference type="PANTHER" id="PTHR43377">
    <property type="entry name" value="BILIVERDIN REDUCTASE A"/>
    <property type="match status" value="1"/>
</dbReference>
<dbReference type="Gene3D" id="3.40.50.720">
    <property type="entry name" value="NAD(P)-binding Rossmann-like Domain"/>
    <property type="match status" value="1"/>
</dbReference>
<dbReference type="SUPFAM" id="SSF51735">
    <property type="entry name" value="NAD(P)-binding Rossmann-fold domains"/>
    <property type="match status" value="1"/>
</dbReference>
<sequence length="341" mass="39215">MRRLHRLNLKDELYEENGLPFYQNKIIVPLNLRGEILKNTGHVGTRRANDLARQSIYWPNLAQDIIEKYFRCYWRSAAKREKLADFVIIATVDREHKESTIAFAQLGYHILLEKPMAVTEADCREVVRVCNRWNVKLSVCHVLRYTHWVRKIKEVIDSGELGDIVSIRHTEPIGYWRFSHAFVRGNWSNEAASTFSLMSKSCHDIDLINHWMSPHRCRRVSSFGKLSHFTKENKPPGAASRCLDCPYKNSCLYSSKRFYLDLGHTGYPLGTLTCEVDIENVTDALRTGPYGRCVYDADNDVMSHQVSALTTEYLALLGVDALASLLLLVYAAEAFYIYIDV</sequence>
<dbReference type="SUPFAM" id="SSF55347">
    <property type="entry name" value="Glyceraldehyde-3-phosphate dehydrogenase-like, C-terminal domain"/>
    <property type="match status" value="1"/>
</dbReference>
<feature type="transmembrane region" description="Helical" evidence="1">
    <location>
        <begin position="313"/>
        <end position="339"/>
    </location>
</feature>
<feature type="domain" description="Gfo/Idh/MocA-like oxidoreductase C-terminal" evidence="3">
    <location>
        <begin position="153"/>
        <end position="223"/>
    </location>
</feature>
<keyword evidence="1" id="KW-1133">Transmembrane helix</keyword>
<dbReference type="Gene3D" id="3.30.360.10">
    <property type="entry name" value="Dihydrodipicolinate Reductase, domain 2"/>
    <property type="match status" value="1"/>
</dbReference>
<dbReference type="Pfam" id="PF01408">
    <property type="entry name" value="GFO_IDH_MocA"/>
    <property type="match status" value="1"/>
</dbReference>
<keyword evidence="1" id="KW-0812">Transmembrane</keyword>
<dbReference type="InterPro" id="IPR000683">
    <property type="entry name" value="Gfo/Idh/MocA-like_OxRdtase_N"/>
</dbReference>